<evidence type="ECO:0000313" key="8">
    <source>
        <dbReference type="EMBL" id="KFB09888.1"/>
    </source>
</evidence>
<evidence type="ECO:0000256" key="1">
    <source>
        <dbReference type="ARBA" id="ARBA00004141"/>
    </source>
</evidence>
<evidence type="ECO:0000256" key="6">
    <source>
        <dbReference type="RuleBase" id="RU003732"/>
    </source>
</evidence>
<dbReference type="InterPro" id="IPR000175">
    <property type="entry name" value="Na/ntran_symport"/>
</dbReference>
<gene>
    <name evidence="8" type="ORF">EL18_00910</name>
</gene>
<sequence length="470" mass="49692">MKLWFAVLASGQRQCETEFGHTTPREWIGAMVQAREHWSSKMGFILAAAGSAVGLGNIWRFPYVTGENGGGAFLLIYLAIVFTIGLSLLVAELLIGRSTQRDAARAFKESAGGAWPLVGYMGILTAFLILSFYIVIAGWTVAYTVKSLTGTILASGTEEVGAVFTGFISDPIEPVIYTAIFLALTVFVVLGGVASGIERAARYLIPILFIILLVLAARSVTLDGAGEGLSFFLKPDFSKVGWDTFLAALGQAFFSLSLGMGAMITYGSYMRRDDAIVGSAASVATLDALVAVLAGFVVLPAVFAFGAEPSAGPGLTFITLPSIFAQMPFGAFFSALFFFLLAIAALTSAVALFEVVVSYFSAGDPARRKPVTLWVSLASFVLAIPTSLSMGVWSGYTIGGKPLLDALDFFTNNITMPLGGLLIAIFAGWVLRRQVVQELGASGTLVGAWQFVIRFVAPVAIAVILIAGLI</sequence>
<feature type="transmembrane region" description="Helical" evidence="7">
    <location>
        <begin position="43"/>
        <end position="62"/>
    </location>
</feature>
<evidence type="ECO:0000256" key="3">
    <source>
        <dbReference type="ARBA" id="ARBA00022692"/>
    </source>
</evidence>
<feature type="transmembrane region" description="Helical" evidence="7">
    <location>
        <begin position="245"/>
        <end position="269"/>
    </location>
</feature>
<keyword evidence="4 7" id="KW-1133">Transmembrane helix</keyword>
<evidence type="ECO:0000313" key="9">
    <source>
        <dbReference type="Proteomes" id="UP000053675"/>
    </source>
</evidence>
<evidence type="ECO:0000256" key="4">
    <source>
        <dbReference type="ARBA" id="ARBA00022989"/>
    </source>
</evidence>
<feature type="transmembrane region" description="Helical" evidence="7">
    <location>
        <begin position="451"/>
        <end position="469"/>
    </location>
</feature>
<dbReference type="PRINTS" id="PR00176">
    <property type="entry name" value="NANEUSMPORT"/>
</dbReference>
<dbReference type="PANTHER" id="PTHR42948:SF1">
    <property type="entry name" value="TRANSPORTER"/>
    <property type="match status" value="1"/>
</dbReference>
<dbReference type="Pfam" id="PF00209">
    <property type="entry name" value="SNF"/>
    <property type="match status" value="2"/>
</dbReference>
<dbReference type="EMBL" id="JMQM01000001">
    <property type="protein sequence ID" value="KFB09888.1"/>
    <property type="molecule type" value="Genomic_DNA"/>
</dbReference>
<keyword evidence="3 6" id="KW-0812">Transmembrane</keyword>
<feature type="transmembrane region" description="Helical" evidence="7">
    <location>
        <begin position="414"/>
        <end position="431"/>
    </location>
</feature>
<dbReference type="STRING" id="472175.EL18_00910"/>
<feature type="transmembrane region" description="Helical" evidence="7">
    <location>
        <begin position="204"/>
        <end position="225"/>
    </location>
</feature>
<comment type="similarity">
    <text evidence="6">Belongs to the sodium:neurotransmitter symporter (SNF) (TC 2.A.22) family.</text>
</comment>
<comment type="subcellular location">
    <subcellularLocation>
        <location evidence="1">Membrane</location>
        <topology evidence="1">Multi-pass membrane protein</topology>
    </subcellularLocation>
</comment>
<keyword evidence="2 6" id="KW-0813">Transport</keyword>
<dbReference type="AlphaFoldDB" id="A0A084UAA2"/>
<dbReference type="PATRIC" id="fig|472175.3.peg.922"/>
<evidence type="ECO:0000256" key="5">
    <source>
        <dbReference type="ARBA" id="ARBA00023136"/>
    </source>
</evidence>
<protein>
    <recommendedName>
        <fullName evidence="6">Transporter</fullName>
    </recommendedName>
</protein>
<keyword evidence="9" id="KW-1185">Reference proteome</keyword>
<feature type="transmembrane region" description="Helical" evidence="7">
    <location>
        <begin position="372"/>
        <end position="394"/>
    </location>
</feature>
<dbReference type="InterPro" id="IPR037272">
    <property type="entry name" value="SNS_sf"/>
</dbReference>
<dbReference type="InterPro" id="IPR047218">
    <property type="entry name" value="YocR/YhdH-like"/>
</dbReference>
<reference evidence="8 9" key="1">
    <citation type="submission" date="2014-05" db="EMBL/GenBank/DDBJ databases">
        <title>Draft Genome Sequence of Nitratireductor basaltis Strain UMTGB225, A Marine Bacterium Isolated from Green Barrel Tunicate.</title>
        <authorList>
            <person name="Gan H.Y."/>
        </authorList>
    </citation>
    <scope>NUCLEOTIDE SEQUENCE [LARGE SCALE GENOMIC DNA]</scope>
    <source>
        <strain evidence="8 9">UMTGB225</strain>
    </source>
</reference>
<proteinExistence type="inferred from homology"/>
<dbReference type="NCBIfam" id="NF037979">
    <property type="entry name" value="Na_transp"/>
    <property type="match status" value="1"/>
</dbReference>
<feature type="transmembrane region" description="Helical" evidence="7">
    <location>
        <begin position="74"/>
        <end position="96"/>
    </location>
</feature>
<feature type="transmembrane region" description="Helical" evidence="7">
    <location>
        <begin position="327"/>
        <end position="360"/>
    </location>
</feature>
<dbReference type="eggNOG" id="COG0733">
    <property type="taxonomic scope" value="Bacteria"/>
</dbReference>
<feature type="transmembrane region" description="Helical" evidence="7">
    <location>
        <begin position="117"/>
        <end position="139"/>
    </location>
</feature>
<dbReference type="PROSITE" id="PS00610">
    <property type="entry name" value="NA_NEUROTRAN_SYMP_1"/>
    <property type="match status" value="1"/>
</dbReference>
<dbReference type="Proteomes" id="UP000053675">
    <property type="component" value="Unassembled WGS sequence"/>
</dbReference>
<organism evidence="8 9">
    <name type="scientific">Nitratireductor basaltis</name>
    <dbReference type="NCBI Taxonomy" id="472175"/>
    <lineage>
        <taxon>Bacteria</taxon>
        <taxon>Pseudomonadati</taxon>
        <taxon>Pseudomonadota</taxon>
        <taxon>Alphaproteobacteria</taxon>
        <taxon>Hyphomicrobiales</taxon>
        <taxon>Phyllobacteriaceae</taxon>
        <taxon>Nitratireductor</taxon>
    </lineage>
</organism>
<accession>A0A084UAA2</accession>
<dbReference type="SUPFAM" id="SSF161070">
    <property type="entry name" value="SNF-like"/>
    <property type="match status" value="1"/>
</dbReference>
<feature type="transmembrane region" description="Helical" evidence="7">
    <location>
        <begin position="175"/>
        <end position="197"/>
    </location>
</feature>
<dbReference type="GO" id="GO:0015293">
    <property type="term" value="F:symporter activity"/>
    <property type="evidence" value="ECO:0007669"/>
    <property type="project" value="UniProtKB-KW"/>
</dbReference>
<name>A0A084UAA2_9HYPH</name>
<keyword evidence="5 7" id="KW-0472">Membrane</keyword>
<comment type="caution">
    <text evidence="8">The sequence shown here is derived from an EMBL/GenBank/DDBJ whole genome shotgun (WGS) entry which is preliminary data.</text>
</comment>
<dbReference type="PROSITE" id="PS50267">
    <property type="entry name" value="NA_NEUROTRAN_SYMP_3"/>
    <property type="match status" value="1"/>
</dbReference>
<dbReference type="GO" id="GO:0016020">
    <property type="term" value="C:membrane"/>
    <property type="evidence" value="ECO:0007669"/>
    <property type="project" value="UniProtKB-SubCell"/>
</dbReference>
<evidence type="ECO:0000256" key="7">
    <source>
        <dbReference type="SAM" id="Phobius"/>
    </source>
</evidence>
<evidence type="ECO:0000256" key="2">
    <source>
        <dbReference type="ARBA" id="ARBA00022448"/>
    </source>
</evidence>
<dbReference type="PANTHER" id="PTHR42948">
    <property type="entry name" value="TRANSPORTER"/>
    <property type="match status" value="1"/>
</dbReference>
<feature type="transmembrane region" description="Helical" evidence="7">
    <location>
        <begin position="281"/>
        <end position="307"/>
    </location>
</feature>
<dbReference type="CDD" id="cd10336">
    <property type="entry name" value="SLC6sbd_Tyt1-Like"/>
    <property type="match status" value="1"/>
</dbReference>
<keyword evidence="6" id="KW-0769">Symport</keyword>